<protein>
    <submittedName>
        <fullName evidence="1">Uncharacterized protein</fullName>
    </submittedName>
</protein>
<dbReference type="Proteomes" id="UP001056120">
    <property type="component" value="Linkage Group LG20"/>
</dbReference>
<evidence type="ECO:0000313" key="1">
    <source>
        <dbReference type="EMBL" id="KAI3741985.1"/>
    </source>
</evidence>
<reference evidence="2" key="1">
    <citation type="journal article" date="2022" name="Mol. Ecol. Resour.">
        <title>The genomes of chicory, endive, great burdock and yacon provide insights into Asteraceae palaeo-polyploidization history and plant inulin production.</title>
        <authorList>
            <person name="Fan W."/>
            <person name="Wang S."/>
            <person name="Wang H."/>
            <person name="Wang A."/>
            <person name="Jiang F."/>
            <person name="Liu H."/>
            <person name="Zhao H."/>
            <person name="Xu D."/>
            <person name="Zhang Y."/>
        </authorList>
    </citation>
    <scope>NUCLEOTIDE SEQUENCE [LARGE SCALE GENOMIC DNA]</scope>
    <source>
        <strain evidence="2">cv. Yunnan</strain>
    </source>
</reference>
<sequence length="385" mass="42895">MAVGIAVMSVTHSPVATTEDVFESIPTATTQFNVGVPGLRKKATGVRPWLVFDSTGRAQITEAGKHSIMRRTGLPARDLRILDPILSYPSTVLGRERAIVVNLEHIKAIITAQEVLLLNSKDPSVAPFIDQLQRRVSRHHQATSQEETKAAGKHSFDKRDVPKLLPFEFIALETACTSLDNEIRDELEQLLDDDGDMAEMYMTLKLEQHLHNSSSSSSFVTKEDDEILNTGIDDRLGLVPDDDEIQQVDSQSDSGGTKHLNIGELEMLLEAYFVQIDGTLNKLSTLREYVDDTEDYINIMLDEKQNQLLQMGVMLTAATLVVSSLVVVAGVFGMNVHIDLFKNDTDRDKEVGMRKFLWTVGGGTTGSIFLYVMAIFWCKKKRLLQ</sequence>
<accession>A0ACB9D656</accession>
<gene>
    <name evidence="1" type="ORF">L1987_59664</name>
</gene>
<comment type="caution">
    <text evidence="1">The sequence shown here is derived from an EMBL/GenBank/DDBJ whole genome shotgun (WGS) entry which is preliminary data.</text>
</comment>
<reference evidence="1 2" key="2">
    <citation type="journal article" date="2022" name="Mol. Ecol. Resour.">
        <title>The genomes of chicory, endive, great burdock and yacon provide insights into Asteraceae paleo-polyploidization history and plant inulin production.</title>
        <authorList>
            <person name="Fan W."/>
            <person name="Wang S."/>
            <person name="Wang H."/>
            <person name="Wang A."/>
            <person name="Jiang F."/>
            <person name="Liu H."/>
            <person name="Zhao H."/>
            <person name="Xu D."/>
            <person name="Zhang Y."/>
        </authorList>
    </citation>
    <scope>NUCLEOTIDE SEQUENCE [LARGE SCALE GENOMIC DNA]</scope>
    <source>
        <strain evidence="2">cv. Yunnan</strain>
        <tissue evidence="1">Leaves</tissue>
    </source>
</reference>
<name>A0ACB9D656_9ASTR</name>
<keyword evidence="2" id="KW-1185">Reference proteome</keyword>
<evidence type="ECO:0000313" key="2">
    <source>
        <dbReference type="Proteomes" id="UP001056120"/>
    </source>
</evidence>
<dbReference type="EMBL" id="CM042037">
    <property type="protein sequence ID" value="KAI3741985.1"/>
    <property type="molecule type" value="Genomic_DNA"/>
</dbReference>
<proteinExistence type="predicted"/>
<organism evidence="1 2">
    <name type="scientific">Smallanthus sonchifolius</name>
    <dbReference type="NCBI Taxonomy" id="185202"/>
    <lineage>
        <taxon>Eukaryota</taxon>
        <taxon>Viridiplantae</taxon>
        <taxon>Streptophyta</taxon>
        <taxon>Embryophyta</taxon>
        <taxon>Tracheophyta</taxon>
        <taxon>Spermatophyta</taxon>
        <taxon>Magnoliopsida</taxon>
        <taxon>eudicotyledons</taxon>
        <taxon>Gunneridae</taxon>
        <taxon>Pentapetalae</taxon>
        <taxon>asterids</taxon>
        <taxon>campanulids</taxon>
        <taxon>Asterales</taxon>
        <taxon>Asteraceae</taxon>
        <taxon>Asteroideae</taxon>
        <taxon>Heliantheae alliance</taxon>
        <taxon>Millerieae</taxon>
        <taxon>Smallanthus</taxon>
    </lineage>
</organism>